<gene>
    <name evidence="2" type="ORF">HDF12_004276</name>
</gene>
<sequence>MSTSTISSNISIDEFQALEQKVLRAVEVVKREREARAAAEAEVATLRAQLAEQQSLSTMVESELTTLTKEREAVRQRVEKMLQQMDELL</sequence>
<protein>
    <submittedName>
        <fullName evidence="2">Chromosome segregation ATPase</fullName>
    </submittedName>
</protein>
<reference evidence="2 3" key="1">
    <citation type="submission" date="2020-07" db="EMBL/GenBank/DDBJ databases">
        <title>Genomic Encyclopedia of Type Strains, Phase IV (KMG-V): Genome sequencing to study the core and pangenomes of soil and plant-associated prokaryotes.</title>
        <authorList>
            <person name="Whitman W."/>
        </authorList>
    </citation>
    <scope>NUCLEOTIDE SEQUENCE [LARGE SCALE GENOMIC DNA]</scope>
    <source>
        <strain evidence="2 3">M8UP30</strain>
    </source>
</reference>
<proteinExistence type="predicted"/>
<evidence type="ECO:0000256" key="1">
    <source>
        <dbReference type="SAM" id="Coils"/>
    </source>
</evidence>
<keyword evidence="1" id="KW-0175">Coiled coil</keyword>
<evidence type="ECO:0000313" key="2">
    <source>
        <dbReference type="EMBL" id="NYF53877.1"/>
    </source>
</evidence>
<name>A0A7Y9T4U5_9BACT</name>
<dbReference type="AlphaFoldDB" id="A0A7Y9T4U5"/>
<dbReference type="EMBL" id="JACCCV010000002">
    <property type="protein sequence ID" value="NYF53877.1"/>
    <property type="molecule type" value="Genomic_DNA"/>
</dbReference>
<comment type="caution">
    <text evidence="2">The sequence shown here is derived from an EMBL/GenBank/DDBJ whole genome shotgun (WGS) entry which is preliminary data.</text>
</comment>
<dbReference type="Gene3D" id="1.20.5.340">
    <property type="match status" value="1"/>
</dbReference>
<accession>A0A7Y9T4U5</accession>
<organism evidence="2 3">
    <name type="scientific">Tunturiibacter lichenicola</name>
    <dbReference type="NCBI Taxonomy" id="2051959"/>
    <lineage>
        <taxon>Bacteria</taxon>
        <taxon>Pseudomonadati</taxon>
        <taxon>Acidobacteriota</taxon>
        <taxon>Terriglobia</taxon>
        <taxon>Terriglobales</taxon>
        <taxon>Acidobacteriaceae</taxon>
        <taxon>Tunturiibacter</taxon>
    </lineage>
</organism>
<feature type="coiled-coil region" evidence="1">
    <location>
        <begin position="29"/>
        <end position="84"/>
    </location>
</feature>
<evidence type="ECO:0000313" key="3">
    <source>
        <dbReference type="Proteomes" id="UP000534186"/>
    </source>
</evidence>
<dbReference type="Proteomes" id="UP000534186">
    <property type="component" value="Unassembled WGS sequence"/>
</dbReference>